<comment type="caution">
    <text evidence="10">The sequence shown here is derived from an EMBL/GenBank/DDBJ whole genome shotgun (WGS) entry which is preliminary data.</text>
</comment>
<dbReference type="EMBL" id="JAPWDV010000002">
    <property type="protein sequence ID" value="KAJ6221138.1"/>
    <property type="molecule type" value="Genomic_DNA"/>
</dbReference>
<reference evidence="10" key="1">
    <citation type="submission" date="2022-12" db="EMBL/GenBank/DDBJ databases">
        <title>Genome assemblies of Blomia tropicalis.</title>
        <authorList>
            <person name="Cui Y."/>
        </authorList>
    </citation>
    <scope>NUCLEOTIDE SEQUENCE</scope>
    <source>
        <tissue evidence="10">Adult mites</tissue>
    </source>
</reference>
<dbReference type="GO" id="GO:0008146">
    <property type="term" value="F:sulfotransferase activity"/>
    <property type="evidence" value="ECO:0007669"/>
    <property type="project" value="InterPro"/>
</dbReference>
<comment type="caution">
    <text evidence="9">Lacks conserved residue(s) required for the propagation of feature annotation.</text>
</comment>
<dbReference type="EC" id="2.8.2.-" evidence="9"/>
<evidence type="ECO:0000256" key="8">
    <source>
        <dbReference type="ARBA" id="ARBA00023180"/>
    </source>
</evidence>
<organism evidence="10 11">
    <name type="scientific">Blomia tropicalis</name>
    <name type="common">Mite</name>
    <dbReference type="NCBI Taxonomy" id="40697"/>
    <lineage>
        <taxon>Eukaryota</taxon>
        <taxon>Metazoa</taxon>
        <taxon>Ecdysozoa</taxon>
        <taxon>Arthropoda</taxon>
        <taxon>Chelicerata</taxon>
        <taxon>Arachnida</taxon>
        <taxon>Acari</taxon>
        <taxon>Acariformes</taxon>
        <taxon>Sarcoptiformes</taxon>
        <taxon>Astigmata</taxon>
        <taxon>Glycyphagoidea</taxon>
        <taxon>Echimyopodidae</taxon>
        <taxon>Blomia</taxon>
    </lineage>
</organism>
<gene>
    <name evidence="10" type="ORF">RDWZM_006950</name>
</gene>
<keyword evidence="9" id="KW-0119">Carbohydrate metabolism</keyword>
<evidence type="ECO:0000256" key="6">
    <source>
        <dbReference type="ARBA" id="ARBA00023034"/>
    </source>
</evidence>
<evidence type="ECO:0000256" key="9">
    <source>
        <dbReference type="RuleBase" id="RU364020"/>
    </source>
</evidence>
<dbReference type="InterPro" id="IPR005331">
    <property type="entry name" value="Sulfotransferase"/>
</dbReference>
<evidence type="ECO:0000256" key="3">
    <source>
        <dbReference type="ARBA" id="ARBA00022679"/>
    </source>
</evidence>
<sequence>MLTLSSHLRLRRLTILTIFVVIVLILYLMTSCWSTIFNLFDHRIGALMIYGNVVVLDMVHIRHSTSRHRSSLLVRPFNYWSKSFSTRELTHEKVESLIKLVNQSTSAATTSSSSNCINGIVWRKHQDESHQTRLERLERICREYDFTGRIFMYRSITSNRRYVNNGNNSYESRFCSTKTCPMLVDRKHSTMVCFVQKVASTSIKQLFVHLIVNDRNESLTEKNETLSVVDWPTPLSNLTAFHFTVNDGLYRMSPVLSRRSKEYSYFKGLFVRHPFVRLVSAFKDKAERTPEQEPFSMPKYWNPIFDEVYGEGRWNHSTRITFQQFIELILLRTDPYQYDEHWAPIWTRCEPCLVHYDFIGKLESSEHDFQSFRTRIDERLHNLTIWENRNQQFGQPTSTVNNDDEQRCRSQMEKFDETARYLAQINADQLIQLYKRYYLDFELFGYTFDELFIVH</sequence>
<evidence type="ECO:0000256" key="7">
    <source>
        <dbReference type="ARBA" id="ARBA00023136"/>
    </source>
</evidence>
<keyword evidence="7 9" id="KW-0472">Membrane</keyword>
<keyword evidence="9" id="KW-0735">Signal-anchor</keyword>
<keyword evidence="5 9" id="KW-1133">Transmembrane helix</keyword>
<evidence type="ECO:0000256" key="2">
    <source>
        <dbReference type="ARBA" id="ARBA00006339"/>
    </source>
</evidence>
<evidence type="ECO:0000256" key="5">
    <source>
        <dbReference type="ARBA" id="ARBA00022989"/>
    </source>
</evidence>
<evidence type="ECO:0000313" key="11">
    <source>
        <dbReference type="Proteomes" id="UP001142055"/>
    </source>
</evidence>
<dbReference type="Proteomes" id="UP001142055">
    <property type="component" value="Chromosome 2"/>
</dbReference>
<dbReference type="PANTHER" id="PTHR12137:SF54">
    <property type="entry name" value="CARBOHYDRATE SULFOTRANSFERASE"/>
    <property type="match status" value="1"/>
</dbReference>
<comment type="subcellular location">
    <subcellularLocation>
        <location evidence="1 9">Golgi apparatus membrane</location>
        <topology evidence="1 9">Single-pass type II membrane protein</topology>
    </subcellularLocation>
</comment>
<evidence type="ECO:0000256" key="4">
    <source>
        <dbReference type="ARBA" id="ARBA00022692"/>
    </source>
</evidence>
<dbReference type="AlphaFoldDB" id="A0A9Q0RM87"/>
<dbReference type="Pfam" id="PF03567">
    <property type="entry name" value="Sulfotransfer_2"/>
    <property type="match status" value="1"/>
</dbReference>
<protein>
    <recommendedName>
        <fullName evidence="9">Carbohydrate sulfotransferase</fullName>
        <ecNumber evidence="9">2.8.2.-</ecNumber>
    </recommendedName>
</protein>
<dbReference type="GO" id="GO:0016051">
    <property type="term" value="P:carbohydrate biosynthetic process"/>
    <property type="evidence" value="ECO:0007669"/>
    <property type="project" value="InterPro"/>
</dbReference>
<comment type="similarity">
    <text evidence="2 9">Belongs to the sulfotransferase 2 family.</text>
</comment>
<evidence type="ECO:0000313" key="10">
    <source>
        <dbReference type="EMBL" id="KAJ6221138.1"/>
    </source>
</evidence>
<dbReference type="GO" id="GO:0000139">
    <property type="term" value="C:Golgi membrane"/>
    <property type="evidence" value="ECO:0007669"/>
    <property type="project" value="UniProtKB-SubCell"/>
</dbReference>
<feature type="transmembrane region" description="Helical" evidence="9">
    <location>
        <begin position="42"/>
        <end position="61"/>
    </location>
</feature>
<evidence type="ECO:0000256" key="1">
    <source>
        <dbReference type="ARBA" id="ARBA00004323"/>
    </source>
</evidence>
<dbReference type="InterPro" id="IPR018011">
    <property type="entry name" value="Carb_sulfotrans_8-10"/>
</dbReference>
<keyword evidence="8 9" id="KW-0325">Glycoprotein</keyword>
<keyword evidence="4 9" id="KW-0812">Transmembrane</keyword>
<keyword evidence="3 9" id="KW-0808">Transferase</keyword>
<keyword evidence="6 9" id="KW-0333">Golgi apparatus</keyword>
<name>A0A9Q0RM87_BLOTA</name>
<dbReference type="PANTHER" id="PTHR12137">
    <property type="entry name" value="CARBOHYDRATE SULFOTRANSFERASE"/>
    <property type="match status" value="1"/>
</dbReference>
<proteinExistence type="inferred from homology"/>
<feature type="transmembrane region" description="Helical" evidence="9">
    <location>
        <begin position="12"/>
        <end position="36"/>
    </location>
</feature>
<dbReference type="OMA" id="AYPFESA"/>
<keyword evidence="11" id="KW-1185">Reference proteome</keyword>
<accession>A0A9Q0RM87</accession>